<organism evidence="1 2">
    <name type="scientific">Tumebacillus amylolyticus</name>
    <dbReference type="NCBI Taxonomy" id="2801339"/>
    <lineage>
        <taxon>Bacteria</taxon>
        <taxon>Bacillati</taxon>
        <taxon>Bacillota</taxon>
        <taxon>Bacilli</taxon>
        <taxon>Bacillales</taxon>
        <taxon>Alicyclobacillaceae</taxon>
        <taxon>Tumebacillus</taxon>
    </lineage>
</organism>
<evidence type="ECO:0000313" key="1">
    <source>
        <dbReference type="EMBL" id="MBL0386202.1"/>
    </source>
</evidence>
<accession>A0ABS1J7E0</accession>
<gene>
    <name evidence="1" type="ORF">JJB07_05995</name>
</gene>
<name>A0ABS1J7E0_9BACL</name>
<protein>
    <submittedName>
        <fullName evidence="1">Uncharacterized protein</fullName>
    </submittedName>
</protein>
<comment type="caution">
    <text evidence="1">The sequence shown here is derived from an EMBL/GenBank/DDBJ whole genome shotgun (WGS) entry which is preliminary data.</text>
</comment>
<sequence length="47" mass="5503">MRRYFVGRAHPDVQDDLRRSMEEVGQRIVELGSDEFEAAMACQYDPK</sequence>
<dbReference type="Proteomes" id="UP000602284">
    <property type="component" value="Unassembled WGS sequence"/>
</dbReference>
<keyword evidence="2" id="KW-1185">Reference proteome</keyword>
<dbReference type="RefSeq" id="WP_201632184.1">
    <property type="nucleotide sequence ID" value="NZ_JAEQNB010000001.1"/>
</dbReference>
<proteinExistence type="predicted"/>
<reference evidence="1 2" key="1">
    <citation type="submission" date="2021-01" db="EMBL/GenBank/DDBJ databases">
        <title>Tumebacillus sp. strain ITR2 16S ribosomal RNA gene Genome sequencing and assembly.</title>
        <authorList>
            <person name="Kang M."/>
        </authorList>
    </citation>
    <scope>NUCLEOTIDE SEQUENCE [LARGE SCALE GENOMIC DNA]</scope>
    <source>
        <strain evidence="1 2">ITR2</strain>
    </source>
</reference>
<evidence type="ECO:0000313" key="2">
    <source>
        <dbReference type="Proteomes" id="UP000602284"/>
    </source>
</evidence>
<dbReference type="EMBL" id="JAEQNB010000001">
    <property type="protein sequence ID" value="MBL0386202.1"/>
    <property type="molecule type" value="Genomic_DNA"/>
</dbReference>